<dbReference type="EMBL" id="CACTIH010000282">
    <property type="protein sequence ID" value="CAA2958745.1"/>
    <property type="molecule type" value="Genomic_DNA"/>
</dbReference>
<dbReference type="Proteomes" id="UP000594638">
    <property type="component" value="Unassembled WGS sequence"/>
</dbReference>
<comment type="caution">
    <text evidence="1">The sequence shown here is derived from an EMBL/GenBank/DDBJ whole genome shotgun (WGS) entry which is preliminary data.</text>
</comment>
<accession>A0A8S0Q2W4</accession>
<dbReference type="AlphaFoldDB" id="A0A8S0Q2W4"/>
<evidence type="ECO:0000313" key="1">
    <source>
        <dbReference type="EMBL" id="CAA2958745.1"/>
    </source>
</evidence>
<organism evidence="1 2">
    <name type="scientific">Olea europaea subsp. europaea</name>
    <dbReference type="NCBI Taxonomy" id="158383"/>
    <lineage>
        <taxon>Eukaryota</taxon>
        <taxon>Viridiplantae</taxon>
        <taxon>Streptophyta</taxon>
        <taxon>Embryophyta</taxon>
        <taxon>Tracheophyta</taxon>
        <taxon>Spermatophyta</taxon>
        <taxon>Magnoliopsida</taxon>
        <taxon>eudicotyledons</taxon>
        <taxon>Gunneridae</taxon>
        <taxon>Pentapetalae</taxon>
        <taxon>asterids</taxon>
        <taxon>lamiids</taxon>
        <taxon>Lamiales</taxon>
        <taxon>Oleaceae</taxon>
        <taxon>Oleeae</taxon>
        <taxon>Olea</taxon>
    </lineage>
</organism>
<protein>
    <submittedName>
        <fullName evidence="1">Uncharacterized protein</fullName>
    </submittedName>
</protein>
<gene>
    <name evidence="1" type="ORF">OLEA9_A061912</name>
</gene>
<name>A0A8S0Q2W4_OLEEU</name>
<proteinExistence type="predicted"/>
<dbReference type="Gramene" id="OE9A061912T1">
    <property type="protein sequence ID" value="OE9A061912C1"/>
    <property type="gene ID" value="OE9A061912"/>
</dbReference>
<evidence type="ECO:0000313" key="2">
    <source>
        <dbReference type="Proteomes" id="UP000594638"/>
    </source>
</evidence>
<reference evidence="1 2" key="1">
    <citation type="submission" date="2019-12" db="EMBL/GenBank/DDBJ databases">
        <authorList>
            <person name="Alioto T."/>
            <person name="Alioto T."/>
            <person name="Gomez Garrido J."/>
        </authorList>
    </citation>
    <scope>NUCLEOTIDE SEQUENCE [LARGE SCALE GENOMIC DNA]</scope>
</reference>
<keyword evidence="2" id="KW-1185">Reference proteome</keyword>
<sequence length="117" mass="12954">MKLVLLEAKVSENLTMKGDSTYVDIGTGKEPSISSDGMKDFSKVVDEVLEAENGQVPVMHEGYLVDGDDANLSRVVDEQKQSPILPEFDCEKEIRGCEGEKGPDYWSDSEVHKPYTV</sequence>